<proteinExistence type="predicted"/>
<organism evidence="1 2">
    <name type="scientific">Homarus americanus</name>
    <name type="common">American lobster</name>
    <dbReference type="NCBI Taxonomy" id="6706"/>
    <lineage>
        <taxon>Eukaryota</taxon>
        <taxon>Metazoa</taxon>
        <taxon>Ecdysozoa</taxon>
        <taxon>Arthropoda</taxon>
        <taxon>Crustacea</taxon>
        <taxon>Multicrustacea</taxon>
        <taxon>Malacostraca</taxon>
        <taxon>Eumalacostraca</taxon>
        <taxon>Eucarida</taxon>
        <taxon>Decapoda</taxon>
        <taxon>Pleocyemata</taxon>
        <taxon>Astacidea</taxon>
        <taxon>Nephropoidea</taxon>
        <taxon>Nephropidae</taxon>
        <taxon>Homarus</taxon>
    </lineage>
</organism>
<dbReference type="AlphaFoldDB" id="A0A8J5JWV1"/>
<dbReference type="Proteomes" id="UP000747542">
    <property type="component" value="Unassembled WGS sequence"/>
</dbReference>
<protein>
    <submittedName>
        <fullName evidence="1">Uncharacterized protein</fullName>
    </submittedName>
</protein>
<keyword evidence="2" id="KW-1185">Reference proteome</keyword>
<reference evidence="1" key="1">
    <citation type="journal article" date="2021" name="Sci. Adv.">
        <title>The American lobster genome reveals insights on longevity, neural, and immune adaptations.</title>
        <authorList>
            <person name="Polinski J.M."/>
            <person name="Zimin A.V."/>
            <person name="Clark K.F."/>
            <person name="Kohn A.B."/>
            <person name="Sadowski N."/>
            <person name="Timp W."/>
            <person name="Ptitsyn A."/>
            <person name="Khanna P."/>
            <person name="Romanova D.Y."/>
            <person name="Williams P."/>
            <person name="Greenwood S.J."/>
            <person name="Moroz L.L."/>
            <person name="Walt D.R."/>
            <person name="Bodnar A.G."/>
        </authorList>
    </citation>
    <scope>NUCLEOTIDE SEQUENCE</scope>
    <source>
        <strain evidence="1">GMGI-L3</strain>
    </source>
</reference>
<evidence type="ECO:0000313" key="2">
    <source>
        <dbReference type="Proteomes" id="UP000747542"/>
    </source>
</evidence>
<gene>
    <name evidence="1" type="ORF">Hamer_G007089</name>
</gene>
<sequence length="101" mass="11444">MQVLKAPPATHKAAVKSDPELLELVDSAVSKEEAGDLPVCYYSDSVFLMKKFRPTSVPAGEDWHVNRLKLYYSREAIVCVMETQEPQEQEQEFLGEFPVNL</sequence>
<accession>A0A8J5JWV1</accession>
<name>A0A8J5JWV1_HOMAM</name>
<comment type="caution">
    <text evidence="1">The sequence shown here is derived from an EMBL/GenBank/DDBJ whole genome shotgun (WGS) entry which is preliminary data.</text>
</comment>
<evidence type="ECO:0000313" key="1">
    <source>
        <dbReference type="EMBL" id="KAG7165297.1"/>
    </source>
</evidence>
<dbReference type="EMBL" id="JAHLQT010024345">
    <property type="protein sequence ID" value="KAG7165297.1"/>
    <property type="molecule type" value="Genomic_DNA"/>
</dbReference>